<dbReference type="GO" id="GO:0031470">
    <property type="term" value="C:carboxysome"/>
    <property type="evidence" value="ECO:0007669"/>
    <property type="project" value="UniProtKB-ARBA"/>
</dbReference>
<organism evidence="2 3">
    <name type="scientific">Phormidesmis priestleyi Ana</name>
    <dbReference type="NCBI Taxonomy" id="1666911"/>
    <lineage>
        <taxon>Bacteria</taxon>
        <taxon>Bacillati</taxon>
        <taxon>Cyanobacteriota</taxon>
        <taxon>Cyanophyceae</taxon>
        <taxon>Leptolyngbyales</taxon>
        <taxon>Leptolyngbyaceae</taxon>
        <taxon>Phormidesmis</taxon>
    </lineage>
</organism>
<dbReference type="SUPFAM" id="SSF51161">
    <property type="entry name" value="Trimeric LpxA-like enzymes"/>
    <property type="match status" value="1"/>
</dbReference>
<dbReference type="Gene3D" id="2.160.10.10">
    <property type="entry name" value="Hexapeptide repeat proteins"/>
    <property type="match status" value="1"/>
</dbReference>
<dbReference type="STRING" id="1666911.HLUCCA11_16415"/>
<dbReference type="Proteomes" id="UP000050465">
    <property type="component" value="Unassembled WGS sequence"/>
</dbReference>
<proteinExistence type="predicted"/>
<dbReference type="GO" id="GO:0043886">
    <property type="term" value="F:structural constituent of carboxysome shell"/>
    <property type="evidence" value="ECO:0007669"/>
    <property type="project" value="UniProtKB-ARBA"/>
</dbReference>
<comment type="caution">
    <text evidence="2">The sequence shown here is derived from an EMBL/GenBank/DDBJ whole genome shotgun (WGS) entry which is preliminary data.</text>
</comment>
<feature type="compositionally biased region" description="Polar residues" evidence="1">
    <location>
        <begin position="134"/>
        <end position="166"/>
    </location>
</feature>
<evidence type="ECO:0000256" key="1">
    <source>
        <dbReference type="SAM" id="MobiDB-lite"/>
    </source>
</evidence>
<dbReference type="AlphaFoldDB" id="A0A0P7ZHB0"/>
<protein>
    <submittedName>
        <fullName evidence="2">Carbon dioxide concentrating mechanism protein CcmN</fullName>
    </submittedName>
</protein>
<name>A0A0P7ZHB0_9CYAN</name>
<feature type="compositionally biased region" description="Low complexity" evidence="1">
    <location>
        <begin position="167"/>
        <end position="181"/>
    </location>
</feature>
<dbReference type="InterPro" id="IPR011004">
    <property type="entry name" value="Trimer_LpxA-like_sf"/>
</dbReference>
<feature type="region of interest" description="Disordered" evidence="1">
    <location>
        <begin position="134"/>
        <end position="181"/>
    </location>
</feature>
<evidence type="ECO:0000313" key="3">
    <source>
        <dbReference type="Proteomes" id="UP000050465"/>
    </source>
</evidence>
<gene>
    <name evidence="2" type="primary">ccmN</name>
    <name evidence="2" type="ORF">HLUCCA11_16415</name>
</gene>
<dbReference type="EMBL" id="LJZR01000024">
    <property type="protein sequence ID" value="KPQ34007.1"/>
    <property type="molecule type" value="Genomic_DNA"/>
</dbReference>
<accession>A0A0P7ZHB0</accession>
<evidence type="ECO:0000313" key="2">
    <source>
        <dbReference type="EMBL" id="KPQ34007.1"/>
    </source>
</evidence>
<reference evidence="2 3" key="1">
    <citation type="submission" date="2015-09" db="EMBL/GenBank/DDBJ databases">
        <title>Identification and resolution of microdiversity through metagenomic sequencing of parallel consortia.</title>
        <authorList>
            <person name="Nelson W.C."/>
            <person name="Romine M.F."/>
            <person name="Lindemann S.R."/>
        </authorList>
    </citation>
    <scope>NUCLEOTIDE SEQUENCE [LARGE SCALE GENOMIC DNA]</scope>
    <source>
        <strain evidence="2">Ana</strain>
    </source>
</reference>
<sequence length="235" mass="23703">MSQRAPRLVSSTHYCVVGDVTIDATAAIAPGVVLQAASGSRIVVSAGVCLAAGVCVQSRKGVLTLESGASLGANVLVIGNGRVGENACISAGTTLINPTVAAEAILPPDSLIGSEVAVTQNGASASSHSNVYQAPSAVFNPNNGHNSQNTYQPNSQTNGVQSNYTYNASQNGGANSASSLGASSLGASPLGGSSMTVSNGYESNGYDRVYGRNQISQLISTLFPHRQPLDDDSSS</sequence>